<dbReference type="PANTHER" id="PTHR24112:SF43">
    <property type="entry name" value="CAPPING PROTEIN, ARP2_3 AND MYOSIN-I LINKER PROTEIN 3"/>
    <property type="match status" value="1"/>
</dbReference>
<comment type="caution">
    <text evidence="1">The sequence shown here is derived from an EMBL/GenBank/DDBJ whole genome shotgun (WGS) entry which is preliminary data.</text>
</comment>
<dbReference type="Pfam" id="PF13516">
    <property type="entry name" value="LRR_6"/>
    <property type="match status" value="2"/>
</dbReference>
<dbReference type="Gene3D" id="3.80.10.10">
    <property type="entry name" value="Ribonuclease Inhibitor"/>
    <property type="match status" value="1"/>
</dbReference>
<dbReference type="InterPro" id="IPR032675">
    <property type="entry name" value="LRR_dom_sf"/>
</dbReference>
<dbReference type="Proteomes" id="UP001176940">
    <property type="component" value="Unassembled WGS sequence"/>
</dbReference>
<protein>
    <recommendedName>
        <fullName evidence="3">Leucine rich repeat containing protein</fullName>
    </recommendedName>
</protein>
<evidence type="ECO:0000313" key="2">
    <source>
        <dbReference type="Proteomes" id="UP001176940"/>
    </source>
</evidence>
<dbReference type="InterPro" id="IPR001611">
    <property type="entry name" value="Leu-rich_rpt"/>
</dbReference>
<keyword evidence="2" id="KW-1185">Reference proteome</keyword>
<dbReference type="PANTHER" id="PTHR24112">
    <property type="entry name" value="LEUCINE-RICH REPEAT, ISOFORM F-RELATED"/>
    <property type="match status" value="1"/>
</dbReference>
<dbReference type="SUPFAM" id="SSF52047">
    <property type="entry name" value="RNI-like"/>
    <property type="match status" value="1"/>
</dbReference>
<dbReference type="InterPro" id="IPR051279">
    <property type="entry name" value="PP1-Reg/Actin-Interact_Protein"/>
</dbReference>
<sequence length="293" mass="32981">MTWPPQSPDLNPIEMVWGELDRRVKAKGPRECQECAEQSSKQKDVDMIYHSQDSREFNLQDFSHLESRDLALVVAALAYNQYFLRLQAANLKLGSEVTEQILHCVGRSQHLEELILEDCGLRADFALRLASVLSDNAASSLHSLNLSHNNPLEDRGISALSQQFLYFHAGLRSLNLSKTNITARGALSLCQSLCQNALFSSSLHSLTLSKNPGLLGSEETNKNTRDIAICGEIFWQLIVTVSYIIKWNQSAPRTFKSHASGAVFQYSHLQDVHIDFSSCEIWTFKAPNEWQKT</sequence>
<organism evidence="1 2">
    <name type="scientific">Ranitomeya imitator</name>
    <name type="common">mimic poison frog</name>
    <dbReference type="NCBI Taxonomy" id="111125"/>
    <lineage>
        <taxon>Eukaryota</taxon>
        <taxon>Metazoa</taxon>
        <taxon>Chordata</taxon>
        <taxon>Craniata</taxon>
        <taxon>Vertebrata</taxon>
        <taxon>Euteleostomi</taxon>
        <taxon>Amphibia</taxon>
        <taxon>Batrachia</taxon>
        <taxon>Anura</taxon>
        <taxon>Neobatrachia</taxon>
        <taxon>Hyloidea</taxon>
        <taxon>Dendrobatidae</taxon>
        <taxon>Dendrobatinae</taxon>
        <taxon>Ranitomeya</taxon>
    </lineage>
</organism>
<dbReference type="EMBL" id="CAUEEQ010039258">
    <property type="protein sequence ID" value="CAJ0954865.1"/>
    <property type="molecule type" value="Genomic_DNA"/>
</dbReference>
<evidence type="ECO:0008006" key="3">
    <source>
        <dbReference type="Google" id="ProtNLM"/>
    </source>
</evidence>
<evidence type="ECO:0000313" key="1">
    <source>
        <dbReference type="EMBL" id="CAJ0954865.1"/>
    </source>
</evidence>
<proteinExistence type="predicted"/>
<reference evidence="1" key="1">
    <citation type="submission" date="2023-07" db="EMBL/GenBank/DDBJ databases">
        <authorList>
            <person name="Stuckert A."/>
        </authorList>
    </citation>
    <scope>NUCLEOTIDE SEQUENCE</scope>
</reference>
<accession>A0ABN9M2H3</accession>
<gene>
    <name evidence="1" type="ORF">RIMI_LOCUS14904171</name>
</gene>
<name>A0ABN9M2H3_9NEOB</name>
<dbReference type="SMART" id="SM00368">
    <property type="entry name" value="LRR_RI"/>
    <property type="match status" value="3"/>
</dbReference>